<dbReference type="SUPFAM" id="SSF55383">
    <property type="entry name" value="Copper amine oxidase, domain N"/>
    <property type="match status" value="1"/>
</dbReference>
<reference evidence="2" key="1">
    <citation type="submission" date="2019-08" db="EMBL/GenBank/DDBJ databases">
        <authorList>
            <person name="Kucharzyk K."/>
            <person name="Murdoch R.W."/>
            <person name="Higgins S."/>
            <person name="Loffler F."/>
        </authorList>
    </citation>
    <scope>NUCLEOTIDE SEQUENCE</scope>
</reference>
<protein>
    <recommendedName>
        <fullName evidence="1">Copper amine oxidase-like N-terminal domain-containing protein</fullName>
    </recommendedName>
</protein>
<comment type="caution">
    <text evidence="2">The sequence shown here is derived from an EMBL/GenBank/DDBJ whole genome shotgun (WGS) entry which is preliminary data.</text>
</comment>
<name>A0A645BXN9_9ZZZZ</name>
<dbReference type="AlphaFoldDB" id="A0A645BXN9"/>
<dbReference type="EMBL" id="VSSQ01021112">
    <property type="protein sequence ID" value="MPM66484.1"/>
    <property type="molecule type" value="Genomic_DNA"/>
</dbReference>
<gene>
    <name evidence="2" type="ORF">SDC9_113391</name>
</gene>
<organism evidence="2">
    <name type="scientific">bioreactor metagenome</name>
    <dbReference type="NCBI Taxonomy" id="1076179"/>
    <lineage>
        <taxon>unclassified sequences</taxon>
        <taxon>metagenomes</taxon>
        <taxon>ecological metagenomes</taxon>
    </lineage>
</organism>
<dbReference type="InterPro" id="IPR012854">
    <property type="entry name" value="Cu_amine_oxidase-like_N"/>
</dbReference>
<evidence type="ECO:0000259" key="1">
    <source>
        <dbReference type="Pfam" id="PF07833"/>
    </source>
</evidence>
<feature type="domain" description="Copper amine oxidase-like N-terminal" evidence="1">
    <location>
        <begin position="53"/>
        <end position="158"/>
    </location>
</feature>
<evidence type="ECO:0000313" key="2">
    <source>
        <dbReference type="EMBL" id="MPM66484.1"/>
    </source>
</evidence>
<proteinExistence type="predicted"/>
<dbReference type="InterPro" id="IPR036582">
    <property type="entry name" value="Mao_N_sf"/>
</dbReference>
<sequence length="353" mass="40740">MKNKIWPLSLIIMSLLSNNIYAADKMGQAIPSDAKIFISSEDENKKVEGLAVYSIGGYNYIKLRDIGYFMNYNITWDDKSKEIYFSKGNETAECPNTYIGTEVKNAVSVNQAIYANNEKYENLSAYNIDGFTYYKLRDIGEILNFSCTWDAETNSVIIDNAKDNTLEDVDYAAIDDFANNYLDDEIDKKIIDGYDCVYKRDSKDYTNITNYMRKNIDSNFVASDYIINEDTTFHLPYGYQKGINVLDIRLNVKGYSSDFGYRIYIKDNIAKIITTIRSMNDDFDITRLKVPNITDEELIDMAVKADHNSYEVSETDIRRYFDMDDLKFKSDVEVTYIDDSGCFFATLNVFELE</sequence>
<dbReference type="Pfam" id="PF07833">
    <property type="entry name" value="Cu_amine_oxidN1"/>
    <property type="match status" value="1"/>
</dbReference>
<accession>A0A645BXN9</accession>